<keyword evidence="1" id="KW-1133">Transmembrane helix</keyword>
<feature type="signal peptide" evidence="2">
    <location>
        <begin position="1"/>
        <end position="24"/>
    </location>
</feature>
<evidence type="ECO:0000313" key="4">
    <source>
        <dbReference type="Proteomes" id="UP001354931"/>
    </source>
</evidence>
<feature type="transmembrane region" description="Helical" evidence="1">
    <location>
        <begin position="46"/>
        <end position="65"/>
    </location>
</feature>
<evidence type="ECO:0000313" key="3">
    <source>
        <dbReference type="EMBL" id="MEB8336849.1"/>
    </source>
</evidence>
<feature type="transmembrane region" description="Helical" evidence="1">
    <location>
        <begin position="107"/>
        <end position="127"/>
    </location>
</feature>
<dbReference type="RefSeq" id="WP_326014482.1">
    <property type="nucleotide sequence ID" value="NZ_JAOZYC010000024.1"/>
</dbReference>
<dbReference type="EMBL" id="JAOZYC010000024">
    <property type="protein sequence ID" value="MEB8336849.1"/>
    <property type="molecule type" value="Genomic_DNA"/>
</dbReference>
<feature type="transmembrane region" description="Helical" evidence="1">
    <location>
        <begin position="77"/>
        <end position="95"/>
    </location>
</feature>
<accession>A0ABU6EYL7</accession>
<dbReference type="InterPro" id="IPR046580">
    <property type="entry name" value="DUF6640"/>
</dbReference>
<keyword evidence="2" id="KW-0732">Signal</keyword>
<organism evidence="3 4">
    <name type="scientific">Streptomyces endophyticus</name>
    <dbReference type="NCBI Taxonomy" id="714166"/>
    <lineage>
        <taxon>Bacteria</taxon>
        <taxon>Bacillati</taxon>
        <taxon>Actinomycetota</taxon>
        <taxon>Actinomycetes</taxon>
        <taxon>Kitasatosporales</taxon>
        <taxon>Streptomycetaceae</taxon>
        <taxon>Streptomyces</taxon>
    </lineage>
</organism>
<name>A0ABU6EYL7_9ACTN</name>
<comment type="caution">
    <text evidence="3">The sequence shown here is derived from an EMBL/GenBank/DDBJ whole genome shotgun (WGS) entry which is preliminary data.</text>
</comment>
<keyword evidence="4" id="KW-1185">Reference proteome</keyword>
<evidence type="ECO:0000256" key="2">
    <source>
        <dbReference type="SAM" id="SignalP"/>
    </source>
</evidence>
<gene>
    <name evidence="3" type="ORF">OKJ99_04880</name>
</gene>
<keyword evidence="1" id="KW-0472">Membrane</keyword>
<reference evidence="3 4" key="1">
    <citation type="submission" date="2022-10" db="EMBL/GenBank/DDBJ databases">
        <authorList>
            <person name="Xie J."/>
            <person name="Shen N."/>
        </authorList>
    </citation>
    <scope>NUCLEOTIDE SEQUENCE [LARGE SCALE GENOMIC DNA]</scope>
    <source>
        <strain evidence="3 4">YIM65594</strain>
    </source>
</reference>
<dbReference type="Pfam" id="PF20345">
    <property type="entry name" value="DUF6640"/>
    <property type="match status" value="1"/>
</dbReference>
<dbReference type="Proteomes" id="UP001354931">
    <property type="component" value="Unassembled WGS sequence"/>
</dbReference>
<protein>
    <submittedName>
        <fullName evidence="3">Acetyltransferase</fullName>
    </submittedName>
</protein>
<sequence>MPSLTPGRALLTLTSLSTMCGAYIADWNDTHIHNPNWPPHAKFHNAQTMSTGAALGAIGLWAVWNRGAGTADQRLKLATGAASLYWITQLSAIAYPGTAFMDPPKKGAPQAVVAGASLALNGLAYALERRRLRG</sequence>
<evidence type="ECO:0000256" key="1">
    <source>
        <dbReference type="SAM" id="Phobius"/>
    </source>
</evidence>
<keyword evidence="1" id="KW-0812">Transmembrane</keyword>
<proteinExistence type="predicted"/>
<feature type="chain" id="PRO_5047377096" evidence="2">
    <location>
        <begin position="25"/>
        <end position="134"/>
    </location>
</feature>